<dbReference type="PROSITE" id="PS50106">
    <property type="entry name" value="PDZ"/>
    <property type="match status" value="1"/>
</dbReference>
<evidence type="ECO:0000313" key="4">
    <source>
        <dbReference type="EMBL" id="CAF0779343.1"/>
    </source>
</evidence>
<feature type="domain" description="PDZ" evidence="3">
    <location>
        <begin position="131"/>
        <end position="212"/>
    </location>
</feature>
<feature type="compositionally biased region" description="Low complexity" evidence="2">
    <location>
        <begin position="19"/>
        <end position="30"/>
    </location>
</feature>
<keyword evidence="5" id="KW-1185">Reference proteome</keyword>
<evidence type="ECO:0000256" key="2">
    <source>
        <dbReference type="SAM" id="MobiDB-lite"/>
    </source>
</evidence>
<protein>
    <recommendedName>
        <fullName evidence="3">PDZ domain-containing protein</fullName>
    </recommendedName>
</protein>
<evidence type="ECO:0000259" key="3">
    <source>
        <dbReference type="PROSITE" id="PS50106"/>
    </source>
</evidence>
<dbReference type="AlphaFoldDB" id="A0A813RAG6"/>
<dbReference type="InterPro" id="IPR055349">
    <property type="entry name" value="GH2_GIPC"/>
</dbReference>
<evidence type="ECO:0000313" key="5">
    <source>
        <dbReference type="Proteomes" id="UP000663879"/>
    </source>
</evidence>
<dbReference type="Pfam" id="PF25082">
    <property type="entry name" value="GIPC1_GH2"/>
    <property type="match status" value="1"/>
</dbReference>
<dbReference type="PANTHER" id="PTHR12259">
    <property type="entry name" value="RGS-GAIP INTERACTING PROTEIN GIPC"/>
    <property type="match status" value="1"/>
</dbReference>
<dbReference type="InterPro" id="IPR017379">
    <property type="entry name" value="GIPC1/2/3"/>
</dbReference>
<dbReference type="SMART" id="SM00228">
    <property type="entry name" value="PDZ"/>
    <property type="match status" value="1"/>
</dbReference>
<dbReference type="Pfam" id="PF00595">
    <property type="entry name" value="PDZ"/>
    <property type="match status" value="1"/>
</dbReference>
<dbReference type="InterPro" id="IPR056814">
    <property type="entry name" value="GIPC1-3_GH1"/>
</dbReference>
<feature type="region of interest" description="Disordered" evidence="2">
    <location>
        <begin position="1"/>
        <end position="52"/>
    </location>
</feature>
<proteinExistence type="inferred from homology"/>
<feature type="compositionally biased region" description="Polar residues" evidence="2">
    <location>
        <begin position="36"/>
        <end position="49"/>
    </location>
</feature>
<comment type="similarity">
    <text evidence="1">Belongs to the GIPC family.</text>
</comment>
<comment type="caution">
    <text evidence="4">The sequence shown here is derived from an EMBL/GenBank/DDBJ whole genome shotgun (WGS) entry which is preliminary data.</text>
</comment>
<dbReference type="InterPro" id="IPR036034">
    <property type="entry name" value="PDZ_sf"/>
</dbReference>
<dbReference type="PANTHER" id="PTHR12259:SF1">
    <property type="entry name" value="GH21964P"/>
    <property type="match status" value="1"/>
</dbReference>
<evidence type="ECO:0000256" key="1">
    <source>
        <dbReference type="ARBA" id="ARBA00009011"/>
    </source>
</evidence>
<dbReference type="OrthoDB" id="6509831at2759"/>
<sequence>MPFVSKKKSKDENTALTESNGSNSASSSPDKNPKNTKNVSNAPINSSQDDSSKPKLVFHCQLAHGSPTGLISGFSNVKELYCKIAECYDIQTNEILFCTLNTHKVDMNKLLGGQIGLDDFIFAHLKGTIKTVQIYKSEPALGLTITDNGAGYAFIKRIKEGSIIDKLSDQIKIGDHIEKINDKNLIGSRHFEVAKMLKDIPVGTTFTLKLVEPTREGFLNIGARNSKQQVQKSVGNGKQTMRMKSGKVEDRDEFVELAVAKINSLLETFMGIHDSDLAQTIWELGRNYTNPHEYLEAINQSEIADFGFSEDFIFDLWGAISDARDGRLRALGNSK</sequence>
<dbReference type="Proteomes" id="UP000663879">
    <property type="component" value="Unassembled WGS sequence"/>
</dbReference>
<name>A0A813RAG6_9BILA</name>
<dbReference type="Pfam" id="PF25083">
    <property type="entry name" value="GIPC1_GH1"/>
    <property type="match status" value="1"/>
</dbReference>
<dbReference type="InterPro" id="IPR001478">
    <property type="entry name" value="PDZ"/>
</dbReference>
<organism evidence="4 5">
    <name type="scientific">Brachionus calyciflorus</name>
    <dbReference type="NCBI Taxonomy" id="104777"/>
    <lineage>
        <taxon>Eukaryota</taxon>
        <taxon>Metazoa</taxon>
        <taxon>Spiralia</taxon>
        <taxon>Gnathifera</taxon>
        <taxon>Rotifera</taxon>
        <taxon>Eurotatoria</taxon>
        <taxon>Monogononta</taxon>
        <taxon>Pseudotrocha</taxon>
        <taxon>Ploima</taxon>
        <taxon>Brachionidae</taxon>
        <taxon>Brachionus</taxon>
    </lineage>
</organism>
<dbReference type="EMBL" id="CAJNOC010000581">
    <property type="protein sequence ID" value="CAF0779343.1"/>
    <property type="molecule type" value="Genomic_DNA"/>
</dbReference>
<reference evidence="4" key="1">
    <citation type="submission" date="2021-02" db="EMBL/GenBank/DDBJ databases">
        <authorList>
            <person name="Nowell W R."/>
        </authorList>
    </citation>
    <scope>NUCLEOTIDE SEQUENCE</scope>
    <source>
        <strain evidence="4">Ploen Becks lab</strain>
    </source>
</reference>
<accession>A0A813RAG6</accession>
<dbReference type="CDD" id="cd21180">
    <property type="entry name" value="GH2_GIPC"/>
    <property type="match status" value="1"/>
</dbReference>
<gene>
    <name evidence="4" type="ORF">OXX778_LOCUS5373</name>
</gene>
<dbReference type="Gene3D" id="2.30.42.10">
    <property type="match status" value="1"/>
</dbReference>
<dbReference type="CDD" id="cd06707">
    <property type="entry name" value="PDZ_GIPC"/>
    <property type="match status" value="1"/>
</dbReference>
<dbReference type="FunFam" id="2.30.42.10:FF:000097">
    <property type="entry name" value="PDZ domain-containing protein GIPC1 isoform 1"/>
    <property type="match status" value="1"/>
</dbReference>
<dbReference type="SUPFAM" id="SSF50156">
    <property type="entry name" value="PDZ domain-like"/>
    <property type="match status" value="1"/>
</dbReference>